<dbReference type="Proteomes" id="UP000050741">
    <property type="component" value="Unassembled WGS sequence"/>
</dbReference>
<protein>
    <submittedName>
        <fullName evidence="3">PDCD2_C domain-containing protein</fullName>
    </submittedName>
</protein>
<evidence type="ECO:0000256" key="1">
    <source>
        <dbReference type="SAM" id="SignalP"/>
    </source>
</evidence>
<evidence type="ECO:0000313" key="3">
    <source>
        <dbReference type="WBParaSite" id="GPLIN_000498100"/>
    </source>
</evidence>
<name>A0A183BWJ2_GLOPA</name>
<sequence length="232" mass="24319">MLLILLALPALCGAVPALPNSAFAQRQQRRIMAAEDLPEDFLLKGPEPVGPYAIQPSEQKAFVLKGRRVKNPSPAAIGLLLPPADSVAPKLSGWVAPFPAETAKQRERQQKDEAGGANGDAVINPAAFYLQGADLDKITPPTCHLIGCTGPLANDGDIALEGRTGPNADGTRQCHQTFVPLNGCWATAGGGGGDAYPVGMVCTICCECSAQLTGEMRRSRGWTSGYRAGGQR</sequence>
<evidence type="ECO:0000313" key="2">
    <source>
        <dbReference type="Proteomes" id="UP000050741"/>
    </source>
</evidence>
<organism evidence="2 3">
    <name type="scientific">Globodera pallida</name>
    <name type="common">Potato cyst nematode worm</name>
    <name type="synonym">Heterodera pallida</name>
    <dbReference type="NCBI Taxonomy" id="36090"/>
    <lineage>
        <taxon>Eukaryota</taxon>
        <taxon>Metazoa</taxon>
        <taxon>Ecdysozoa</taxon>
        <taxon>Nematoda</taxon>
        <taxon>Chromadorea</taxon>
        <taxon>Rhabditida</taxon>
        <taxon>Tylenchina</taxon>
        <taxon>Tylenchomorpha</taxon>
        <taxon>Tylenchoidea</taxon>
        <taxon>Heteroderidae</taxon>
        <taxon>Heteroderinae</taxon>
        <taxon>Globodera</taxon>
    </lineage>
</organism>
<proteinExistence type="predicted"/>
<reference evidence="3" key="2">
    <citation type="submission" date="2016-06" db="UniProtKB">
        <authorList>
            <consortium name="WormBaseParasite"/>
        </authorList>
    </citation>
    <scope>IDENTIFICATION</scope>
</reference>
<feature type="signal peptide" evidence="1">
    <location>
        <begin position="1"/>
        <end position="17"/>
    </location>
</feature>
<keyword evidence="1" id="KW-0732">Signal</keyword>
<dbReference type="WBParaSite" id="GPLIN_000498100">
    <property type="protein sequence ID" value="GPLIN_000498100"/>
    <property type="gene ID" value="GPLIN_000498100"/>
</dbReference>
<reference evidence="2" key="1">
    <citation type="submission" date="2014-05" db="EMBL/GenBank/DDBJ databases">
        <title>The genome and life-stage specific transcriptomes of Globodera pallida elucidate key aspects of plant parasitism by a cyst nematode.</title>
        <authorList>
            <person name="Cotton J.A."/>
            <person name="Lilley C.J."/>
            <person name="Jones L.M."/>
            <person name="Kikuchi T."/>
            <person name="Reid A.J."/>
            <person name="Thorpe P."/>
            <person name="Tsai I.J."/>
            <person name="Beasley H."/>
            <person name="Blok V."/>
            <person name="Cock P.J.A."/>
            <person name="Van den Akker S.E."/>
            <person name="Holroyd N."/>
            <person name="Hunt M."/>
            <person name="Mantelin S."/>
            <person name="Naghra H."/>
            <person name="Pain A."/>
            <person name="Palomares-Rius J.E."/>
            <person name="Zarowiecki M."/>
            <person name="Berriman M."/>
            <person name="Jones J.T."/>
            <person name="Urwin P.E."/>
        </authorList>
    </citation>
    <scope>NUCLEOTIDE SEQUENCE [LARGE SCALE GENOMIC DNA]</scope>
    <source>
        <strain evidence="2">Lindley</strain>
    </source>
</reference>
<keyword evidence="2" id="KW-1185">Reference proteome</keyword>
<accession>A0A183BWJ2</accession>
<dbReference type="AlphaFoldDB" id="A0A183BWJ2"/>
<feature type="chain" id="PRO_5008146707" evidence="1">
    <location>
        <begin position="18"/>
        <end position="232"/>
    </location>
</feature>